<evidence type="ECO:0000313" key="4">
    <source>
        <dbReference type="Proteomes" id="UP000643610"/>
    </source>
</evidence>
<accession>A0ABR6XTB4</accession>
<keyword evidence="1" id="KW-0175">Coiled coil</keyword>
<organism evidence="3 4">
    <name type="scientific">Undibacterium amnicola</name>
    <dbReference type="NCBI Taxonomy" id="1834038"/>
    <lineage>
        <taxon>Bacteria</taxon>
        <taxon>Pseudomonadati</taxon>
        <taxon>Pseudomonadota</taxon>
        <taxon>Betaproteobacteria</taxon>
        <taxon>Burkholderiales</taxon>
        <taxon>Oxalobacteraceae</taxon>
        <taxon>Undibacterium</taxon>
    </lineage>
</organism>
<dbReference type="RefSeq" id="WP_186891629.1">
    <property type="nucleotide sequence ID" value="NZ_JACOFU010000005.1"/>
</dbReference>
<keyword evidence="4" id="KW-1185">Reference proteome</keyword>
<feature type="compositionally biased region" description="Basic and acidic residues" evidence="2">
    <location>
        <begin position="701"/>
        <end position="720"/>
    </location>
</feature>
<feature type="coiled-coil region" evidence="1">
    <location>
        <begin position="456"/>
        <end position="486"/>
    </location>
</feature>
<feature type="region of interest" description="Disordered" evidence="2">
    <location>
        <begin position="701"/>
        <end position="741"/>
    </location>
</feature>
<evidence type="ECO:0000256" key="2">
    <source>
        <dbReference type="SAM" id="MobiDB-lite"/>
    </source>
</evidence>
<dbReference type="Proteomes" id="UP000643610">
    <property type="component" value="Unassembled WGS sequence"/>
</dbReference>
<gene>
    <name evidence="3" type="ORF">H8K33_13880</name>
</gene>
<evidence type="ECO:0000313" key="3">
    <source>
        <dbReference type="EMBL" id="MBC3832593.1"/>
    </source>
</evidence>
<proteinExistence type="predicted"/>
<reference evidence="3 4" key="1">
    <citation type="submission" date="2020-08" db="EMBL/GenBank/DDBJ databases">
        <title>Novel species isolated from subtropical streams in China.</title>
        <authorList>
            <person name="Lu H."/>
        </authorList>
    </citation>
    <scope>NUCLEOTIDE SEQUENCE [LARGE SCALE GENOMIC DNA]</scope>
    <source>
        <strain evidence="3 4">KCTC 52442</strain>
    </source>
</reference>
<sequence>MRSLFHSFKLQCARCAAYCSSGSSANPKDASYCSQCGLLVGSPPHEAIFKQAYWLPADDEMAVFFAVESLAKLAKDGVQIPARARAYVLQNDRSVELFSGSYDAQSLRARTNALNPDQAVDLLITRSHPLALNFVFDDLHSSEFLPITASVLLRVKIDQIAQFAHQFMLTPGTLNTVQLQALLAPMVRQALLSVVRAKSLRTMQDDVDFYAQLDEQLLSTLNQRFSNYGLALTQLITQQLQHVKLSNEREALSENAELQALQLDANRAQLQHTKQADDLYREREWQRVSKQEEQVRLRYRHEEMRAQFAKDLGWLYLQGDYDKAKKRLSRAKLQQDEAERLQTIRLRELDLYAQVTEASSRQQAIDAGAGETVRALEHDLKEKNEIRQNEADQWLHVRTLARIKMRSESELTQLHSKQAAQLLQLQSAQQLQKIQLEHEIAQNQLIADKAQQASQLELQRQQQQSLQQAEQELEDERQKHRLMSISLETELRAREFQRMQAWEQELHKTRVDDLQREQQIKEMDAAFKLAQVQEQITSIQQREEQARITTQQGKLQRTIELHARFQEQEQQRQEQAALAVFAIEESRMKLQLQAEQQAWDRQQQSLEKQQQHQIAMEKTQVERLQAIANFSETGKIATADVANANALAEVMKLQTQAGMSAEQILAAQAGQSSHAAQAMSAMAQIQHGMSLEQSMKMLQERLREEREQREADQQRRHEIDLSIVQNLMPLQRPHASSVGRK</sequence>
<name>A0ABR6XTB4_9BURK</name>
<evidence type="ECO:0000256" key="1">
    <source>
        <dbReference type="SAM" id="Coils"/>
    </source>
</evidence>
<dbReference type="EMBL" id="JACOFU010000005">
    <property type="protein sequence ID" value="MBC3832593.1"/>
    <property type="molecule type" value="Genomic_DNA"/>
</dbReference>
<comment type="caution">
    <text evidence="3">The sequence shown here is derived from an EMBL/GenBank/DDBJ whole genome shotgun (WGS) entry which is preliminary data.</text>
</comment>
<protein>
    <submittedName>
        <fullName evidence="3">Uncharacterized protein</fullName>
    </submittedName>
</protein>